<evidence type="ECO:0000313" key="2">
    <source>
        <dbReference type="Proteomes" id="UP000596742"/>
    </source>
</evidence>
<gene>
    <name evidence="1" type="ORF">MGAL_10B022013</name>
</gene>
<dbReference type="EMBL" id="UYJE01001156">
    <property type="protein sequence ID" value="VDH99602.1"/>
    <property type="molecule type" value="Genomic_DNA"/>
</dbReference>
<dbReference type="GO" id="GO:0005829">
    <property type="term" value="C:cytosol"/>
    <property type="evidence" value="ECO:0007669"/>
    <property type="project" value="TreeGrafter"/>
</dbReference>
<dbReference type="PANTHER" id="PTHR33539:SF1">
    <property type="entry name" value="UPF0764 PROTEIN C16ORF89"/>
    <property type="match status" value="1"/>
</dbReference>
<dbReference type="Pfam" id="PF15882">
    <property type="entry name" value="DUF4735"/>
    <property type="match status" value="1"/>
</dbReference>
<proteinExistence type="predicted"/>
<dbReference type="AlphaFoldDB" id="A0A8B6C580"/>
<organism evidence="1 2">
    <name type="scientific">Mytilus galloprovincialis</name>
    <name type="common">Mediterranean mussel</name>
    <dbReference type="NCBI Taxonomy" id="29158"/>
    <lineage>
        <taxon>Eukaryota</taxon>
        <taxon>Metazoa</taxon>
        <taxon>Spiralia</taxon>
        <taxon>Lophotrochozoa</taxon>
        <taxon>Mollusca</taxon>
        <taxon>Bivalvia</taxon>
        <taxon>Autobranchia</taxon>
        <taxon>Pteriomorphia</taxon>
        <taxon>Mytilida</taxon>
        <taxon>Mytiloidea</taxon>
        <taxon>Mytilidae</taxon>
        <taxon>Mytilinae</taxon>
        <taxon>Mytilus</taxon>
    </lineage>
</organism>
<accession>A0A8B6C580</accession>
<protein>
    <submittedName>
        <fullName evidence="1">Uncharacterized protein</fullName>
    </submittedName>
</protein>
<dbReference type="GO" id="GO:0016020">
    <property type="term" value="C:membrane"/>
    <property type="evidence" value="ECO:0007669"/>
    <property type="project" value="TreeGrafter"/>
</dbReference>
<name>A0A8B6C580_MYTGA</name>
<keyword evidence="2" id="KW-1185">Reference proteome</keyword>
<reference evidence="1" key="1">
    <citation type="submission" date="2018-11" db="EMBL/GenBank/DDBJ databases">
        <authorList>
            <person name="Alioto T."/>
            <person name="Alioto T."/>
        </authorList>
    </citation>
    <scope>NUCLEOTIDE SEQUENCE</scope>
</reference>
<dbReference type="PANTHER" id="PTHR33539">
    <property type="entry name" value="UPF0764 PROTEIN C16ORF89"/>
    <property type="match status" value="1"/>
</dbReference>
<dbReference type="OrthoDB" id="5949187at2759"/>
<dbReference type="Proteomes" id="UP000596742">
    <property type="component" value="Unassembled WGS sequence"/>
</dbReference>
<comment type="caution">
    <text evidence="1">The sequence shown here is derived from an EMBL/GenBank/DDBJ whole genome shotgun (WGS) entry which is preliminary data.</text>
</comment>
<evidence type="ECO:0000313" key="1">
    <source>
        <dbReference type="EMBL" id="VDH99602.1"/>
    </source>
</evidence>
<dbReference type="InterPro" id="IPR031751">
    <property type="entry name" value="DUF4735"/>
</dbReference>
<sequence>MKEDEQSREYDSRKAEYHHLRIHQKCLVKQPFKLIIWLNTNNFRELIIVSFSNASVPNETSALLYETLASLKSALEFLYSEHKNINLDAVIGTRMVEGQLSVLIERIQEKSSNVPCDVSDKCWKKMTKPLYNGYSLTHELFYLEIGEQHGCHAEMELKRLTHNQESVAKLRETYCANILNEAALIAEQNFPEDRHDLFMEQAALCGMVGYRQFFSSDWLRKMLSWQNKAIGCYHGNPIREWEVEYRKPDLQGSKKLMHKNWKLPSMPPTAVQHVRHKREERILRDGCLSHRTAVAVAAQGQYIRYMLEYMAFQANP</sequence>